<keyword evidence="2" id="KW-1185">Reference proteome</keyword>
<accession>A0A1M5IVX0</accession>
<sequence>MLSLLFLVLIVAAVVGVTRGCSFSPGGPSVDSNAVRPTVDAPAELRRAAGRVPFAVRVPNVPAGWHGNSSSVDRVGDATPKPYAVRVGWLTDQGHYVRLSQSDAPGPDLLRFETGRDDRASGTVEVDGVRWEIHPAQRDERAWTTTVDGRQFLITGSGTEAEFRALAAATQSAPVVESSSRPVPTPR</sequence>
<protein>
    <recommendedName>
        <fullName evidence="3">DUF4245 domain-containing protein</fullName>
    </recommendedName>
</protein>
<evidence type="ECO:0000313" key="1">
    <source>
        <dbReference type="EMBL" id="SHG32436.1"/>
    </source>
</evidence>
<gene>
    <name evidence="1" type="ORF">SAMN05444320_10826</name>
</gene>
<organism evidence="1 2">
    <name type="scientific">Streptoalloteichus hindustanus</name>
    <dbReference type="NCBI Taxonomy" id="2017"/>
    <lineage>
        <taxon>Bacteria</taxon>
        <taxon>Bacillati</taxon>
        <taxon>Actinomycetota</taxon>
        <taxon>Actinomycetes</taxon>
        <taxon>Pseudonocardiales</taxon>
        <taxon>Pseudonocardiaceae</taxon>
        <taxon>Streptoalloteichus</taxon>
    </lineage>
</organism>
<dbReference type="Proteomes" id="UP000184501">
    <property type="component" value="Unassembled WGS sequence"/>
</dbReference>
<dbReference type="AlphaFoldDB" id="A0A1M5IVX0"/>
<proteinExistence type="predicted"/>
<reference evidence="1 2" key="1">
    <citation type="submission" date="2016-11" db="EMBL/GenBank/DDBJ databases">
        <authorList>
            <person name="Jaros S."/>
            <person name="Januszkiewicz K."/>
            <person name="Wedrychowicz H."/>
        </authorList>
    </citation>
    <scope>NUCLEOTIDE SEQUENCE [LARGE SCALE GENOMIC DNA]</scope>
    <source>
        <strain evidence="1 2">DSM 44523</strain>
    </source>
</reference>
<evidence type="ECO:0000313" key="2">
    <source>
        <dbReference type="Proteomes" id="UP000184501"/>
    </source>
</evidence>
<dbReference type="EMBL" id="FQVN01000008">
    <property type="protein sequence ID" value="SHG32436.1"/>
    <property type="molecule type" value="Genomic_DNA"/>
</dbReference>
<dbReference type="InterPro" id="IPR025339">
    <property type="entry name" value="DUF4245"/>
</dbReference>
<name>A0A1M5IVX0_STRHI</name>
<dbReference type="STRING" id="2017.SAMN05444320_10826"/>
<evidence type="ECO:0008006" key="3">
    <source>
        <dbReference type="Google" id="ProtNLM"/>
    </source>
</evidence>
<dbReference type="Pfam" id="PF14030">
    <property type="entry name" value="DUF4245"/>
    <property type="match status" value="1"/>
</dbReference>